<keyword evidence="3 6" id="KW-0812">Transmembrane</keyword>
<reference evidence="7 8" key="1">
    <citation type="submission" date="2015-06" db="EMBL/GenBank/DDBJ databases">
        <title>Draft genome sequence of an Alphaproteobacteria species associated to the Mediterranean sponge Oscarella lobularis.</title>
        <authorList>
            <person name="Jourda C."/>
            <person name="Santini S."/>
            <person name="Claverie J.-M."/>
        </authorList>
    </citation>
    <scope>NUCLEOTIDE SEQUENCE [LARGE SCALE GENOMIC DNA]</scope>
    <source>
        <strain evidence="7">IGS</strain>
    </source>
</reference>
<keyword evidence="5 6" id="KW-0472">Membrane</keyword>
<proteinExistence type="predicted"/>
<dbReference type="OrthoDB" id="9812084at2"/>
<dbReference type="RefSeq" id="WP_049643865.1">
    <property type="nucleotide sequence ID" value="NZ_LFTY01000002.1"/>
</dbReference>
<feature type="transmembrane region" description="Helical" evidence="6">
    <location>
        <begin position="138"/>
        <end position="162"/>
    </location>
</feature>
<dbReference type="GO" id="GO:0033228">
    <property type="term" value="P:cysteine export across plasma membrane"/>
    <property type="evidence" value="ECO:0007669"/>
    <property type="project" value="TreeGrafter"/>
</dbReference>
<dbReference type="Proteomes" id="UP000037178">
    <property type="component" value="Unassembled WGS sequence"/>
</dbReference>
<keyword evidence="2" id="KW-1003">Cell membrane</keyword>
<dbReference type="AlphaFoldDB" id="A0A0J9GXN1"/>
<feature type="transmembrane region" description="Helical" evidence="6">
    <location>
        <begin position="174"/>
        <end position="195"/>
    </location>
</feature>
<evidence type="ECO:0000256" key="6">
    <source>
        <dbReference type="SAM" id="Phobius"/>
    </source>
</evidence>
<dbReference type="PANTHER" id="PTHR30086">
    <property type="entry name" value="ARGININE EXPORTER PROTEIN ARGO"/>
    <property type="match status" value="1"/>
</dbReference>
<evidence type="ECO:0000256" key="4">
    <source>
        <dbReference type="ARBA" id="ARBA00022989"/>
    </source>
</evidence>
<evidence type="ECO:0000256" key="5">
    <source>
        <dbReference type="ARBA" id="ARBA00023136"/>
    </source>
</evidence>
<dbReference type="Pfam" id="PF01810">
    <property type="entry name" value="LysE"/>
    <property type="match status" value="1"/>
</dbReference>
<accession>A0A0J9GXN1</accession>
<name>A0A0J9GXN1_9RHOB</name>
<dbReference type="PATRIC" id="fig|1675527.3.peg.3353"/>
<dbReference type="STRING" id="1675527.AIOL_003209"/>
<keyword evidence="4 6" id="KW-1133">Transmembrane helix</keyword>
<dbReference type="PANTHER" id="PTHR30086:SF20">
    <property type="entry name" value="ARGININE EXPORTER PROTEIN ARGO-RELATED"/>
    <property type="match status" value="1"/>
</dbReference>
<evidence type="ECO:0000256" key="3">
    <source>
        <dbReference type="ARBA" id="ARBA00022692"/>
    </source>
</evidence>
<dbReference type="EMBL" id="LFTY01000002">
    <property type="protein sequence ID" value="KMW58238.1"/>
    <property type="molecule type" value="Genomic_DNA"/>
</dbReference>
<feature type="transmembrane region" description="Helical" evidence="6">
    <location>
        <begin position="42"/>
        <end position="65"/>
    </location>
</feature>
<comment type="caution">
    <text evidence="7">The sequence shown here is derived from an EMBL/GenBank/DDBJ whole genome shotgun (WGS) entry which is preliminary data.</text>
</comment>
<protein>
    <submittedName>
        <fullName evidence="7">Transporter, LysE family</fullName>
    </submittedName>
</protein>
<gene>
    <name evidence="7" type="ORF">AIOL_003209</name>
</gene>
<dbReference type="GO" id="GO:0015171">
    <property type="term" value="F:amino acid transmembrane transporter activity"/>
    <property type="evidence" value="ECO:0007669"/>
    <property type="project" value="TreeGrafter"/>
</dbReference>
<sequence>MNADLLLSLTLFAFVASATPGPNTLMLLASGANFGVLRSVPHMAGITLGFTVMIALVGIGLMGVFERLPAADSALKVLAVLYMLWLAWKIAGAAAPGEATSTSHPLTFLQAAGFQWVNPKAWAMGTSAIALYAPDRSLAGVLVVAGAFFLVSFPAVTGWTVLGHEIRRFLGTPARLRAFNWTMAALLLASLVPLLRL</sequence>
<dbReference type="InterPro" id="IPR001123">
    <property type="entry name" value="LeuE-type"/>
</dbReference>
<evidence type="ECO:0000256" key="2">
    <source>
        <dbReference type="ARBA" id="ARBA00022475"/>
    </source>
</evidence>
<evidence type="ECO:0000313" key="8">
    <source>
        <dbReference type="Proteomes" id="UP000037178"/>
    </source>
</evidence>
<feature type="transmembrane region" description="Helical" evidence="6">
    <location>
        <begin position="77"/>
        <end position="95"/>
    </location>
</feature>
<evidence type="ECO:0000256" key="1">
    <source>
        <dbReference type="ARBA" id="ARBA00004651"/>
    </source>
</evidence>
<dbReference type="GO" id="GO:0005886">
    <property type="term" value="C:plasma membrane"/>
    <property type="evidence" value="ECO:0007669"/>
    <property type="project" value="UniProtKB-SubCell"/>
</dbReference>
<evidence type="ECO:0000313" key="7">
    <source>
        <dbReference type="EMBL" id="KMW58238.1"/>
    </source>
</evidence>
<comment type="subcellular location">
    <subcellularLocation>
        <location evidence="1">Cell membrane</location>
        <topology evidence="1">Multi-pass membrane protein</topology>
    </subcellularLocation>
</comment>
<organism evidence="7 8">
    <name type="scientific">Candidatus Rhodobacter oscarellae</name>
    <dbReference type="NCBI Taxonomy" id="1675527"/>
    <lineage>
        <taxon>Bacteria</taxon>
        <taxon>Pseudomonadati</taxon>
        <taxon>Pseudomonadota</taxon>
        <taxon>Alphaproteobacteria</taxon>
        <taxon>Rhodobacterales</taxon>
        <taxon>Rhodobacter group</taxon>
        <taxon>Rhodobacter</taxon>
    </lineage>
</organism>
<keyword evidence="8" id="KW-1185">Reference proteome</keyword>